<proteinExistence type="predicted"/>
<dbReference type="EMBL" id="QQNH01000010">
    <property type="protein sequence ID" value="RDE08927.1"/>
    <property type="molecule type" value="Genomic_DNA"/>
</dbReference>
<comment type="caution">
    <text evidence="1">The sequence shown here is derived from an EMBL/GenBank/DDBJ whole genome shotgun (WGS) entry which is preliminary data.</text>
</comment>
<name>A0A369W4J4_9HYPH</name>
<dbReference type="Proteomes" id="UP000253759">
    <property type="component" value="Unassembled WGS sequence"/>
</dbReference>
<gene>
    <name evidence="1" type="ORF">DVH29_09255</name>
</gene>
<evidence type="ECO:0000313" key="2">
    <source>
        <dbReference type="Proteomes" id="UP000253759"/>
    </source>
</evidence>
<evidence type="ECO:0000313" key="1">
    <source>
        <dbReference type="EMBL" id="RDE08927.1"/>
    </source>
</evidence>
<sequence>MGVGAGPAHAEGLSSLEAINRCEAFAVQALRPDVPEAMANRYKIACYFGLVDAQVDTDTDAACRRASQSFPRAHRDIAEFVCLGAYRNALPPAETAF</sequence>
<reference evidence="2" key="1">
    <citation type="submission" date="2018-07" db="EMBL/GenBank/DDBJ databases">
        <authorList>
            <person name="Liu B.-T."/>
            <person name="Du Z."/>
        </authorList>
    </citation>
    <scope>NUCLEOTIDE SEQUENCE [LARGE SCALE GENOMIC DNA]</scope>
    <source>
        <strain evidence="2">XYN52</strain>
    </source>
</reference>
<accession>A0A369W4J4</accession>
<dbReference type="AlphaFoldDB" id="A0A369W4J4"/>
<protein>
    <submittedName>
        <fullName evidence="1">Uncharacterized protein</fullName>
    </submittedName>
</protein>
<organism evidence="1 2">
    <name type="scientific">Pelagibacterium lacus</name>
    <dbReference type="NCBI Taxonomy" id="2282655"/>
    <lineage>
        <taxon>Bacteria</taxon>
        <taxon>Pseudomonadati</taxon>
        <taxon>Pseudomonadota</taxon>
        <taxon>Alphaproteobacteria</taxon>
        <taxon>Hyphomicrobiales</taxon>
        <taxon>Devosiaceae</taxon>
        <taxon>Pelagibacterium</taxon>
    </lineage>
</organism>
<keyword evidence="2" id="KW-1185">Reference proteome</keyword>